<dbReference type="EMBL" id="QGDL01000001">
    <property type="protein sequence ID" value="PWJ32230.1"/>
    <property type="molecule type" value="Genomic_DNA"/>
</dbReference>
<keyword evidence="4" id="KW-0472">Membrane</keyword>
<dbReference type="GO" id="GO:0006935">
    <property type="term" value="P:chemotaxis"/>
    <property type="evidence" value="ECO:0007669"/>
    <property type="project" value="UniProtKB-KW"/>
</dbReference>
<evidence type="ECO:0000256" key="3">
    <source>
        <dbReference type="PROSITE-ProRule" id="PRU00284"/>
    </source>
</evidence>
<evidence type="ECO:0000256" key="1">
    <source>
        <dbReference type="ARBA" id="ARBA00022500"/>
    </source>
</evidence>
<evidence type="ECO:0000259" key="6">
    <source>
        <dbReference type="PROSITE" id="PS50885"/>
    </source>
</evidence>
<gene>
    <name evidence="7" type="ORF">A8806_101518</name>
</gene>
<dbReference type="RefSeq" id="WP_109729588.1">
    <property type="nucleotide sequence ID" value="NZ_BAAACK010000007.1"/>
</dbReference>
<keyword evidence="4" id="KW-1133">Transmembrane helix</keyword>
<dbReference type="Gene3D" id="6.10.340.10">
    <property type="match status" value="1"/>
</dbReference>
<feature type="domain" description="Methyl-accepting transducer" evidence="5">
    <location>
        <begin position="313"/>
        <end position="542"/>
    </location>
</feature>
<dbReference type="Pfam" id="PF12729">
    <property type="entry name" value="4HB_MCP_1"/>
    <property type="match status" value="1"/>
</dbReference>
<dbReference type="InterPro" id="IPR004090">
    <property type="entry name" value="Chemotax_Me-accpt_rcpt"/>
</dbReference>
<dbReference type="PANTHER" id="PTHR43531:SF11">
    <property type="entry name" value="METHYL-ACCEPTING CHEMOTAXIS PROTEIN 3"/>
    <property type="match status" value="1"/>
</dbReference>
<dbReference type="GO" id="GO:0005886">
    <property type="term" value="C:plasma membrane"/>
    <property type="evidence" value="ECO:0007669"/>
    <property type="project" value="TreeGrafter"/>
</dbReference>
<feature type="transmembrane region" description="Helical" evidence="4">
    <location>
        <begin position="12"/>
        <end position="33"/>
    </location>
</feature>
<dbReference type="Pfam" id="PF00672">
    <property type="entry name" value="HAMP"/>
    <property type="match status" value="1"/>
</dbReference>
<keyword evidence="3" id="KW-0807">Transducer</keyword>
<dbReference type="InterPro" id="IPR024478">
    <property type="entry name" value="HlyB_4HB_MCP"/>
</dbReference>
<dbReference type="InterPro" id="IPR051310">
    <property type="entry name" value="MCP_chemotaxis"/>
</dbReference>
<accession>A0A2Y9B895</accession>
<protein>
    <submittedName>
        <fullName evidence="7">Methyl-accepting chemotaxis protein</fullName>
    </submittedName>
</protein>
<name>A0A2Y9B895_9FIRM</name>
<reference evidence="7 8" key="1">
    <citation type="submission" date="2018-05" db="EMBL/GenBank/DDBJ databases">
        <title>The Hungate 1000. A catalogue of reference genomes from the rumen microbiome.</title>
        <authorList>
            <person name="Kelly W."/>
        </authorList>
    </citation>
    <scope>NUCLEOTIDE SEQUENCE [LARGE SCALE GENOMIC DNA]</scope>
    <source>
        <strain evidence="7 8">NLAE-zl-C242</strain>
    </source>
</reference>
<dbReference type="Gene3D" id="1.10.287.950">
    <property type="entry name" value="Methyl-accepting chemotaxis protein"/>
    <property type="match status" value="1"/>
</dbReference>
<evidence type="ECO:0000313" key="8">
    <source>
        <dbReference type="Proteomes" id="UP000245845"/>
    </source>
</evidence>
<dbReference type="GO" id="GO:0007165">
    <property type="term" value="P:signal transduction"/>
    <property type="evidence" value="ECO:0007669"/>
    <property type="project" value="UniProtKB-KW"/>
</dbReference>
<dbReference type="AlphaFoldDB" id="A0A2Y9B895"/>
<dbReference type="SUPFAM" id="SSF58104">
    <property type="entry name" value="Methyl-accepting chemotaxis protein (MCP) signaling domain"/>
    <property type="match status" value="1"/>
</dbReference>
<comment type="caution">
    <text evidence="7">The sequence shown here is derived from an EMBL/GenBank/DDBJ whole genome shotgun (WGS) entry which is preliminary data.</text>
</comment>
<keyword evidence="8" id="KW-1185">Reference proteome</keyword>
<dbReference type="Proteomes" id="UP000245845">
    <property type="component" value="Unassembled WGS sequence"/>
</dbReference>
<dbReference type="SMART" id="SM00283">
    <property type="entry name" value="MA"/>
    <property type="match status" value="1"/>
</dbReference>
<dbReference type="InterPro" id="IPR004089">
    <property type="entry name" value="MCPsignal_dom"/>
</dbReference>
<keyword evidence="1" id="KW-0145">Chemotaxis</keyword>
<dbReference type="PRINTS" id="PR00260">
    <property type="entry name" value="CHEMTRNSDUCR"/>
</dbReference>
<evidence type="ECO:0000256" key="2">
    <source>
        <dbReference type="ARBA" id="ARBA00029447"/>
    </source>
</evidence>
<keyword evidence="4" id="KW-0812">Transmembrane</keyword>
<sequence length="558" mass="60998">MKNLRVRKKLIVSYAVVLGLMIMGTVVSIMNLVSLGNQIQTFYEGPFLVKGSAYIINSNFEKMQKAVYRTMSNTDPEIIEDAKQNAKDASAAIKEQLPVIEEHFLGDEQIVKRLEEAFTELEPMREHVLALAAENRNDEAAAYMEKNNRVVINKAKVELNSLIENGNQKGEQLISALKDRQRNTVIVILVLGCMSVAISIVFAVYITRGITKPVEELETAAQKLSRGEFSDIKIEYQSEDEFGKLADDMRYVMNLLARIVQDESNLLNEMASGNFQIQSSAEEYYVGDLEQVLYSIQKIKGDLSETICQIQQSSNQVSSGSEQIASSAQIQAQGASEQAALSEEISNSINDLSDKVEENAKNAARANQRAALVGSDAVVSGEHMQDMMDAVRNISRSSNEVRAIIKTIEDIAFQTNILALNAGVEAARAGAAGKGFSVVANEVRSLAAKTSDASKSSRVLIENCIQSAKKGKELASEMDRSLTEVVKGVGEVNKSVSHITTASENQAVSIRQIRESINQIADVIQTNSATVEESAAASEELASQAQLLMELVSHFEVE</sequence>
<dbReference type="PROSITE" id="PS50885">
    <property type="entry name" value="HAMP"/>
    <property type="match status" value="1"/>
</dbReference>
<dbReference type="OrthoDB" id="9814363at2"/>
<dbReference type="Pfam" id="PF00015">
    <property type="entry name" value="MCPsignal"/>
    <property type="match status" value="1"/>
</dbReference>
<comment type="similarity">
    <text evidence="2">Belongs to the methyl-accepting chemotaxis (MCP) protein family.</text>
</comment>
<feature type="transmembrane region" description="Helical" evidence="4">
    <location>
        <begin position="185"/>
        <end position="206"/>
    </location>
</feature>
<evidence type="ECO:0000259" key="5">
    <source>
        <dbReference type="PROSITE" id="PS50111"/>
    </source>
</evidence>
<dbReference type="GO" id="GO:0004888">
    <property type="term" value="F:transmembrane signaling receptor activity"/>
    <property type="evidence" value="ECO:0007669"/>
    <property type="project" value="InterPro"/>
</dbReference>
<proteinExistence type="inferred from homology"/>
<organism evidence="7 8">
    <name type="scientific">Faecalicatena orotica</name>
    <dbReference type="NCBI Taxonomy" id="1544"/>
    <lineage>
        <taxon>Bacteria</taxon>
        <taxon>Bacillati</taxon>
        <taxon>Bacillota</taxon>
        <taxon>Clostridia</taxon>
        <taxon>Lachnospirales</taxon>
        <taxon>Lachnospiraceae</taxon>
        <taxon>Faecalicatena</taxon>
    </lineage>
</organism>
<evidence type="ECO:0000313" key="7">
    <source>
        <dbReference type="EMBL" id="PWJ32230.1"/>
    </source>
</evidence>
<dbReference type="CDD" id="cd06225">
    <property type="entry name" value="HAMP"/>
    <property type="match status" value="1"/>
</dbReference>
<evidence type="ECO:0000256" key="4">
    <source>
        <dbReference type="SAM" id="Phobius"/>
    </source>
</evidence>
<dbReference type="SMART" id="SM00304">
    <property type="entry name" value="HAMP"/>
    <property type="match status" value="1"/>
</dbReference>
<dbReference type="PROSITE" id="PS50111">
    <property type="entry name" value="CHEMOTAXIS_TRANSDUC_2"/>
    <property type="match status" value="1"/>
</dbReference>
<dbReference type="PANTHER" id="PTHR43531">
    <property type="entry name" value="PROTEIN ICFG"/>
    <property type="match status" value="1"/>
</dbReference>
<dbReference type="InterPro" id="IPR003660">
    <property type="entry name" value="HAMP_dom"/>
</dbReference>
<feature type="domain" description="HAMP" evidence="6">
    <location>
        <begin position="208"/>
        <end position="261"/>
    </location>
</feature>